<dbReference type="InterPro" id="IPR014748">
    <property type="entry name" value="Enoyl-CoA_hydra_C"/>
</dbReference>
<dbReference type="PROSITE" id="PS00166">
    <property type="entry name" value="ENOYL_COA_HYDRATASE"/>
    <property type="match status" value="1"/>
</dbReference>
<dbReference type="InterPro" id="IPR018376">
    <property type="entry name" value="Enoyl-CoA_hyd/isom_CS"/>
</dbReference>
<keyword evidence="5" id="KW-1185">Reference proteome</keyword>
<dbReference type="Proteomes" id="UP001366166">
    <property type="component" value="Chromosome"/>
</dbReference>
<dbReference type="PANTHER" id="PTHR11941">
    <property type="entry name" value="ENOYL-COA HYDRATASE-RELATED"/>
    <property type="match status" value="1"/>
</dbReference>
<evidence type="ECO:0000256" key="1">
    <source>
        <dbReference type="ARBA" id="ARBA00005254"/>
    </source>
</evidence>
<dbReference type="KEGG" id="dmp:FAK_25370"/>
<accession>A0AAU9EYJ0</accession>
<gene>
    <name evidence="4" type="ORF">FAK_25370</name>
</gene>
<proteinExistence type="inferred from homology"/>
<dbReference type="Gene3D" id="3.90.226.10">
    <property type="entry name" value="2-enoyl-CoA Hydratase, Chain A, domain 1"/>
    <property type="match status" value="1"/>
</dbReference>
<dbReference type="InterPro" id="IPR001753">
    <property type="entry name" value="Enoyl-CoA_hydra/iso"/>
</dbReference>
<dbReference type="Gene3D" id="1.10.12.10">
    <property type="entry name" value="Lyase 2-enoyl-coa Hydratase, Chain A, domain 2"/>
    <property type="match status" value="1"/>
</dbReference>
<sequence length="263" mass="27543">MAYETILFETTGSVAVITINRPKAMNALSPVVIGEIDQAIAAVKADDAIGAVILTGAGDKAFVAGADIAAMSKMNPLEGRAFSRAGQEVLFNMEQLPKPIIAAVNGFALGGGCEIAMACDFIYAAENAKFGQPEINLGIIPGFGGTQRLSRLVGKNWAKELCLTGALISAEEAKAIGLVNRVFPAGELMDAAMKTAKGMAAKGKVSTRAIKELINSGYDMPLERAIPMESECFATCFASPDQAEGMGAFLEKRKAEFKGGLDK</sequence>
<evidence type="ECO:0000313" key="5">
    <source>
        <dbReference type="Proteomes" id="UP001366166"/>
    </source>
</evidence>
<dbReference type="EMBL" id="AP028679">
    <property type="protein sequence ID" value="BEQ15471.1"/>
    <property type="molecule type" value="Genomic_DNA"/>
</dbReference>
<evidence type="ECO:0000256" key="2">
    <source>
        <dbReference type="ARBA" id="ARBA00023239"/>
    </source>
</evidence>
<keyword evidence="2" id="KW-0456">Lyase</keyword>
<evidence type="ECO:0000313" key="4">
    <source>
        <dbReference type="EMBL" id="BEQ15471.1"/>
    </source>
</evidence>
<organism evidence="4 5">
    <name type="scientific">Desulfoferula mesophila</name>
    <dbReference type="NCBI Taxonomy" id="3058419"/>
    <lineage>
        <taxon>Bacteria</taxon>
        <taxon>Pseudomonadati</taxon>
        <taxon>Thermodesulfobacteriota</taxon>
        <taxon>Desulfarculia</taxon>
        <taxon>Desulfarculales</taxon>
        <taxon>Desulfarculaceae</taxon>
        <taxon>Desulfoferula</taxon>
    </lineage>
</organism>
<dbReference type="SUPFAM" id="SSF52096">
    <property type="entry name" value="ClpP/crotonase"/>
    <property type="match status" value="1"/>
</dbReference>
<reference evidence="5" key="1">
    <citation type="journal article" date="2023" name="Arch. Microbiol.">
        <title>Desulfoferula mesophilus gen. nov. sp. nov., a mesophilic sulfate-reducing bacterium isolated from a brackish lake sediment.</title>
        <authorList>
            <person name="Watanabe T."/>
            <person name="Yabe T."/>
            <person name="Tsuji J.M."/>
            <person name="Fukui M."/>
        </authorList>
    </citation>
    <scope>NUCLEOTIDE SEQUENCE [LARGE SCALE GENOMIC DNA]</scope>
    <source>
        <strain evidence="5">12FAK</strain>
    </source>
</reference>
<dbReference type="AlphaFoldDB" id="A0AAU9EYJ0"/>
<dbReference type="FunFam" id="1.10.12.10:FF:000001">
    <property type="entry name" value="Probable enoyl-CoA hydratase, mitochondrial"/>
    <property type="match status" value="1"/>
</dbReference>
<protein>
    <submittedName>
        <fullName evidence="4">Crotonase</fullName>
    </submittedName>
</protein>
<dbReference type="InterPro" id="IPR029045">
    <property type="entry name" value="ClpP/crotonase-like_dom_sf"/>
</dbReference>
<dbReference type="RefSeq" id="WP_338599894.1">
    <property type="nucleotide sequence ID" value="NZ_AP028679.1"/>
</dbReference>
<name>A0AAU9EYJ0_9BACT</name>
<comment type="similarity">
    <text evidence="1 3">Belongs to the enoyl-CoA hydratase/isomerase family.</text>
</comment>
<dbReference type="FunFam" id="3.90.226.10:FF:000009">
    <property type="entry name" value="Carnitinyl-CoA dehydratase"/>
    <property type="match status" value="1"/>
</dbReference>
<dbReference type="PANTHER" id="PTHR11941:SF54">
    <property type="entry name" value="ENOYL-COA HYDRATASE, MITOCHONDRIAL"/>
    <property type="match status" value="1"/>
</dbReference>
<dbReference type="Pfam" id="PF00378">
    <property type="entry name" value="ECH_1"/>
    <property type="match status" value="1"/>
</dbReference>
<dbReference type="GO" id="GO:0016836">
    <property type="term" value="F:hydro-lyase activity"/>
    <property type="evidence" value="ECO:0007669"/>
    <property type="project" value="UniProtKB-ARBA"/>
</dbReference>
<dbReference type="CDD" id="cd06558">
    <property type="entry name" value="crotonase-like"/>
    <property type="match status" value="1"/>
</dbReference>
<evidence type="ECO:0000256" key="3">
    <source>
        <dbReference type="RuleBase" id="RU003707"/>
    </source>
</evidence>
<dbReference type="GO" id="GO:0006635">
    <property type="term" value="P:fatty acid beta-oxidation"/>
    <property type="evidence" value="ECO:0007669"/>
    <property type="project" value="TreeGrafter"/>
</dbReference>